<feature type="domain" description="Protein kinase" evidence="11">
    <location>
        <begin position="448"/>
        <end position="729"/>
    </location>
</feature>
<dbReference type="InterPro" id="IPR000719">
    <property type="entry name" value="Prot_kinase_dom"/>
</dbReference>
<protein>
    <submittedName>
        <fullName evidence="12">Kinase</fullName>
    </submittedName>
</protein>
<dbReference type="Gene3D" id="1.10.510.10">
    <property type="entry name" value="Transferase(Phosphotransferase) domain 1"/>
    <property type="match status" value="2"/>
</dbReference>
<keyword evidence="6" id="KW-1015">Disulfide bond</keyword>
<keyword evidence="10" id="KW-0732">Signal</keyword>
<dbReference type="Proteomes" id="UP000239899">
    <property type="component" value="Unassembled WGS sequence"/>
</dbReference>
<feature type="region of interest" description="Disordered" evidence="8">
    <location>
        <begin position="2074"/>
        <end position="2107"/>
    </location>
</feature>
<feature type="region of interest" description="Disordered" evidence="8">
    <location>
        <begin position="1368"/>
        <end position="1388"/>
    </location>
</feature>
<keyword evidence="2" id="KW-0808">Transferase</keyword>
<dbReference type="Gene3D" id="3.30.200.20">
    <property type="entry name" value="Phosphorylase Kinase, domain 1"/>
    <property type="match status" value="1"/>
</dbReference>
<dbReference type="GO" id="GO:0008234">
    <property type="term" value="F:cysteine-type peptidase activity"/>
    <property type="evidence" value="ECO:0007669"/>
    <property type="project" value="InterPro"/>
</dbReference>
<dbReference type="SUPFAM" id="SSF56112">
    <property type="entry name" value="Protein kinase-like (PK-like)"/>
    <property type="match status" value="2"/>
</dbReference>
<keyword evidence="3 7" id="KW-0547">Nucleotide-binding</keyword>
<dbReference type="SMR" id="A0A2P6U241"/>
<proteinExistence type="predicted"/>
<feature type="binding site" evidence="7">
    <location>
        <position position="2022"/>
    </location>
    <ligand>
        <name>ATP</name>
        <dbReference type="ChEBI" id="CHEBI:30616"/>
    </ligand>
</feature>
<feature type="compositionally biased region" description="Gly residues" evidence="8">
    <location>
        <begin position="233"/>
        <end position="248"/>
    </location>
</feature>
<evidence type="ECO:0000313" key="12">
    <source>
        <dbReference type="EMBL" id="PRW60375.1"/>
    </source>
</evidence>
<keyword evidence="1" id="KW-0723">Serine/threonine-protein kinase</keyword>
<keyword evidence="5 7" id="KW-0067">ATP-binding</keyword>
<dbReference type="InterPro" id="IPR017441">
    <property type="entry name" value="Protein_kinase_ATP_BS"/>
</dbReference>
<feature type="domain" description="Protein kinase" evidence="11">
    <location>
        <begin position="1995"/>
        <end position="2331"/>
    </location>
</feature>
<feature type="compositionally biased region" description="Polar residues" evidence="8">
    <location>
        <begin position="1949"/>
        <end position="1966"/>
    </location>
</feature>
<feature type="region of interest" description="Disordered" evidence="8">
    <location>
        <begin position="1046"/>
        <end position="1128"/>
    </location>
</feature>
<dbReference type="Gene3D" id="3.90.70.10">
    <property type="entry name" value="Cysteine proteinases"/>
    <property type="match status" value="1"/>
</dbReference>
<dbReference type="PROSITE" id="PS00640">
    <property type="entry name" value="THIOL_PROTEASE_ASN"/>
    <property type="match status" value="1"/>
</dbReference>
<dbReference type="Pfam" id="PF08246">
    <property type="entry name" value="Inhibitor_I29"/>
    <property type="match status" value="1"/>
</dbReference>
<feature type="transmembrane region" description="Helical" evidence="9">
    <location>
        <begin position="1875"/>
        <end position="1898"/>
    </location>
</feature>
<dbReference type="SUPFAM" id="SSF54001">
    <property type="entry name" value="Cysteine proteinases"/>
    <property type="match status" value="1"/>
</dbReference>
<comment type="caution">
    <text evidence="12">The sequence shown here is derived from an EMBL/GenBank/DDBJ whole genome shotgun (WGS) entry which is preliminary data.</text>
</comment>
<dbReference type="SMART" id="SM00848">
    <property type="entry name" value="Inhibitor_I29"/>
    <property type="match status" value="1"/>
</dbReference>
<feature type="signal peptide" evidence="10">
    <location>
        <begin position="1"/>
        <end position="22"/>
    </location>
</feature>
<feature type="region of interest" description="Disordered" evidence="8">
    <location>
        <begin position="1939"/>
        <end position="1980"/>
    </location>
</feature>
<evidence type="ECO:0000256" key="1">
    <source>
        <dbReference type="ARBA" id="ARBA00022527"/>
    </source>
</evidence>
<evidence type="ECO:0000256" key="5">
    <source>
        <dbReference type="ARBA" id="ARBA00022840"/>
    </source>
</evidence>
<dbReference type="PROSITE" id="PS00639">
    <property type="entry name" value="THIOL_PROTEASE_HIS"/>
    <property type="match status" value="1"/>
</dbReference>
<organism evidence="12 13">
    <name type="scientific">Chlorella sorokiniana</name>
    <name type="common">Freshwater green alga</name>
    <dbReference type="NCBI Taxonomy" id="3076"/>
    <lineage>
        <taxon>Eukaryota</taxon>
        <taxon>Viridiplantae</taxon>
        <taxon>Chlorophyta</taxon>
        <taxon>core chlorophytes</taxon>
        <taxon>Trebouxiophyceae</taxon>
        <taxon>Chlorellales</taxon>
        <taxon>Chlorellaceae</taxon>
        <taxon>Chlorella clade</taxon>
        <taxon>Chlorella</taxon>
    </lineage>
</organism>
<feature type="region of interest" description="Disordered" evidence="8">
    <location>
        <begin position="231"/>
        <end position="284"/>
    </location>
</feature>
<feature type="compositionally biased region" description="Gly residues" evidence="8">
    <location>
        <begin position="1057"/>
        <end position="1076"/>
    </location>
</feature>
<feature type="compositionally biased region" description="Low complexity" evidence="8">
    <location>
        <begin position="1939"/>
        <end position="1948"/>
    </location>
</feature>
<evidence type="ECO:0000256" key="6">
    <source>
        <dbReference type="ARBA" id="ARBA00023157"/>
    </source>
</evidence>
<dbReference type="OrthoDB" id="1711006at2759"/>
<feature type="region of interest" description="Disordered" evidence="8">
    <location>
        <begin position="321"/>
        <end position="344"/>
    </location>
</feature>
<dbReference type="Pfam" id="PF00112">
    <property type="entry name" value="Peptidase_C1"/>
    <property type="match status" value="1"/>
</dbReference>
<dbReference type="InterPro" id="IPR025660">
    <property type="entry name" value="Pept_his_AS"/>
</dbReference>
<feature type="chain" id="PRO_5015171965" evidence="10">
    <location>
        <begin position="23"/>
        <end position="2341"/>
    </location>
</feature>
<dbReference type="CDD" id="cd02248">
    <property type="entry name" value="Peptidase_C1A"/>
    <property type="match status" value="1"/>
</dbReference>
<feature type="transmembrane region" description="Helical" evidence="9">
    <location>
        <begin position="199"/>
        <end position="222"/>
    </location>
</feature>
<dbReference type="EMBL" id="LHPG02000002">
    <property type="protein sequence ID" value="PRW60375.1"/>
    <property type="molecule type" value="Genomic_DNA"/>
</dbReference>
<evidence type="ECO:0000256" key="10">
    <source>
        <dbReference type="SAM" id="SignalP"/>
    </source>
</evidence>
<keyword evidence="13" id="KW-1185">Reference proteome</keyword>
<evidence type="ECO:0000259" key="11">
    <source>
        <dbReference type="PROSITE" id="PS50011"/>
    </source>
</evidence>
<keyword evidence="4 12" id="KW-0418">Kinase</keyword>
<sequence length="2341" mass="242732">MRGITLLLAALLLLSQQAPAAAEIVQFVNECAVPVEAAFIYTRPVAGGATPEECPGLRISPTDTTLYECRTNWTLVEPGATQPDPATAPDSASYWYYTANVAGYPACNSGSGQVALSNDSALTPCTLGTPGCYGWSQSGGGAGTLPLPVCEECPIASPPSPPLPADAPPPPAETPPLLAYSPPPPPPPVILDSGLSTGAIAGIAVGAALGALAVAVGAWYWFAKRAGPPAGAAAGGMGGGGGGGGGPSSGPPVSDAEVGIVTHPANKPPTGSVPVTLAGGAAPPPAPVPPSGAAGLSAGMAGAAVAGAAVAGAAVGAAAARQQSRAQDRPPQPPSQAATGSQPQDWHQWMAQHGSTAGAASQLGSADPADDQLLSFLKSRIDQPSPSPAAGPSLGSASALAAGGAAGAAALAAAAACSGGTMPAAGTGSFAELEREMGSSTVVDFRDIQFIRLVGSSAYGKTYLARRHECDVACKVLLSAADPSAITDYESAVALLPDQLERLERQAALMGAMRHENIVQFMGVTLPPGPVCILSEFLARGSLADVLATARQAPDSLPWPLRLELAVGAATGMLFLHGASPPVVHAGLKASNVLVDEHWTAKVSDWDLGNVMRGSNDQSSLAQMGDARWLAPEVMSGEAPGPSADVYSFALLLWSLSSLEEPWAGTQTWQVVNLVQNGGRPEIPAAAAVPGGAFAGYDAYTALVRQAWSQNKFDRPTFSEMLPELRALLEAARGGAAAAHVPIRMRPRRLVAWAAWLLATSSALAQPDPAAFLQAPRPKVALDAQTPALQPEPDCDAAFRSALGTCWTKGPLLTPDGACCTAMGKLTSSCWQAVAGNLTANTSDAAVKPTLERVLLSCNLTDRTLTKDTVHIQPSPYLTNGSSPAFPLVGELRTAWKLDGGPVPCQRYDADKQSWVLDPAAPTWGPSSSKAQPSDQQILDLANALCAQPNLAGAAMVQELAAGGERAQVLASALLRARCAYGTDLVQVLQSDPRLLNPVTALSYIEAFVRAADQVGVGACVTAAVLNSTGGVEAWAQLHTLAPGPPAANLSSSGGNTSNGGGGGNSNSSGGSGGPSAGTTSSAGDSSSEAPGDGSASSAGDSSSEAPVDGSASSAGDSSSSEAPSKSAESSWVLTPAAAECSTFTPPYGWTDGAPIWAGKGGTEVPETAAEETSNMLCEASPVVSGEALYAAFSQGGEAAEVAVAALLYYTCPSGDSDTVLDAAFRGFTLQDALEDVDTAYRVAANLVAAADAVGAGACVSLAVLDEKGGLVKQDQADPAAAFEQFARAHNKPYLGDAAEYGRRRAAFEANLAKIAAHSARNDATFTLGLNPHADLTTEEFRQRYFGARPADLFALRQAGEADEALELQKHPKPSGPPSDPFPYSQEVPPAARDWQAKGMMTAVKDQHVGGAPCGCCYAFGGIAGVEAANTLYTGQSTTLSEQEIVSCDQYDYGCDGGDFRNVFRWVIHNGIGTDADWPYEAEASACRHKRIKRERAVTVQGLVEVPRHNESALLQAVAHAPTVAAICCGDFLDQWHLYKAGIMGDSVQCTRPLDHSVLVAGYGTDEATGEQYWLIKNSWGAAWGEGGYVRLKRNQTLDRDGQAGLATFPAYVYKNEPSPGQARKLDMPGGSSVAAWHDSATVLESLSPGSARVATGVQLLQAFADGVGAIAVTNDITLAPADWQQFELPIVIDTNGSAVLVHSADPSKQMVLDWNFVLQVINVQAGSTLAFDRIVSKNPGNRTKAIENNQVPYEVVSAILWPTVSGMPGHFERYTNVFAYMDTPDCNPEFVQIEVDRLHQALKRNDTVDYLGGVEVSYTNITYPCPITDLMTRQQVGVAFFTFQNVTTECYDSAQQLRASDGSSSGGGGGTPSWVWAVVGTVAGLLVVAVAVGALYLRRQKRLHAAQRAQQAQRAASLVDDKDKASSLCELGSAPASLASGPALSSGQMAEQQRSGAAAQRSGSQEVRLGSHPSGSGEMASTWMRTRFGAIDGVQLGEMLGRGAFGRVYRGRWMNAVVAVKIVEHSVQPGQTHDLSREPLLSMSVSHPNVVITHKMAIVKIAGGSAAAAAAAAAEQQQQQQQQQQQGPEGRASGSSGSRKGSGQLVPALDGSGGMVELVSPNDVLQPGLYETWLVLEYCDRGSLAELIADTKLASDAARREVWTLLCLLDIAQGLDYLHKSGIVHGDLKPANILLRSARNDRRGFVCKVGDFGLSRALGAEQTHLETANFGTASYAAPELLSGKLSSASDIYSFGMIIWGLASGSEPYPDWNAMQIIVQVSQQGHRPDVPADCPPFLAALLQRCWSQDPLQRPSAAAIVKELRGELQQHLRPQAAAKPAD</sequence>
<dbReference type="GO" id="GO:0004674">
    <property type="term" value="F:protein serine/threonine kinase activity"/>
    <property type="evidence" value="ECO:0007669"/>
    <property type="project" value="UniProtKB-KW"/>
</dbReference>
<accession>A0A2P6U241</accession>
<evidence type="ECO:0000256" key="9">
    <source>
        <dbReference type="SAM" id="Phobius"/>
    </source>
</evidence>
<dbReference type="PRINTS" id="PR00109">
    <property type="entry name" value="TYRKINASE"/>
</dbReference>
<evidence type="ECO:0000313" key="13">
    <source>
        <dbReference type="Proteomes" id="UP000239899"/>
    </source>
</evidence>
<dbReference type="InterPro" id="IPR008271">
    <property type="entry name" value="Ser/Thr_kinase_AS"/>
</dbReference>
<dbReference type="InterPro" id="IPR000668">
    <property type="entry name" value="Peptidase_C1A_C"/>
</dbReference>
<dbReference type="SMART" id="SM00220">
    <property type="entry name" value="S_TKc"/>
    <property type="match status" value="2"/>
</dbReference>
<dbReference type="InterPro" id="IPR025661">
    <property type="entry name" value="Pept_asp_AS"/>
</dbReference>
<dbReference type="STRING" id="3076.A0A2P6U241"/>
<dbReference type="SMART" id="SM00645">
    <property type="entry name" value="Pept_C1"/>
    <property type="match status" value="1"/>
</dbReference>
<dbReference type="GO" id="GO:0006508">
    <property type="term" value="P:proteolysis"/>
    <property type="evidence" value="ECO:0007669"/>
    <property type="project" value="InterPro"/>
</dbReference>
<dbReference type="Pfam" id="PF07714">
    <property type="entry name" value="PK_Tyr_Ser-Thr"/>
    <property type="match status" value="3"/>
</dbReference>
<dbReference type="PROSITE" id="PS50011">
    <property type="entry name" value="PROTEIN_KINASE_DOM"/>
    <property type="match status" value="2"/>
</dbReference>
<keyword evidence="9" id="KW-1133">Transmembrane helix</keyword>
<dbReference type="PANTHER" id="PTHR44329:SF214">
    <property type="entry name" value="PROTEIN KINASE DOMAIN-CONTAINING PROTEIN"/>
    <property type="match status" value="1"/>
</dbReference>
<evidence type="ECO:0000256" key="3">
    <source>
        <dbReference type="ARBA" id="ARBA00022741"/>
    </source>
</evidence>
<dbReference type="PANTHER" id="PTHR44329">
    <property type="entry name" value="SERINE/THREONINE-PROTEIN KINASE TNNI3K-RELATED"/>
    <property type="match status" value="1"/>
</dbReference>
<dbReference type="InterPro" id="IPR051681">
    <property type="entry name" value="Ser/Thr_Kinases-Pseudokinases"/>
</dbReference>
<keyword evidence="9" id="KW-0812">Transmembrane</keyword>
<evidence type="ECO:0000256" key="8">
    <source>
        <dbReference type="SAM" id="MobiDB-lite"/>
    </source>
</evidence>
<dbReference type="InterPro" id="IPR013201">
    <property type="entry name" value="Prot_inhib_I29"/>
</dbReference>
<dbReference type="InterPro" id="IPR038765">
    <property type="entry name" value="Papain-like_cys_pep_sf"/>
</dbReference>
<dbReference type="GO" id="GO:0005524">
    <property type="term" value="F:ATP binding"/>
    <property type="evidence" value="ECO:0007669"/>
    <property type="project" value="UniProtKB-UniRule"/>
</dbReference>
<dbReference type="PROSITE" id="PS00108">
    <property type="entry name" value="PROTEIN_KINASE_ST"/>
    <property type="match status" value="1"/>
</dbReference>
<dbReference type="InterPro" id="IPR001245">
    <property type="entry name" value="Ser-Thr/Tyr_kinase_cat_dom"/>
</dbReference>
<feature type="compositionally biased region" description="Low complexity" evidence="8">
    <location>
        <begin position="1077"/>
        <end position="1128"/>
    </location>
</feature>
<name>A0A2P6U241_CHLSO</name>
<evidence type="ECO:0000256" key="7">
    <source>
        <dbReference type="PROSITE-ProRule" id="PRU10141"/>
    </source>
</evidence>
<dbReference type="InterPro" id="IPR011009">
    <property type="entry name" value="Kinase-like_dom_sf"/>
</dbReference>
<gene>
    <name evidence="12" type="ORF">C2E21_1259</name>
</gene>
<evidence type="ECO:0000256" key="4">
    <source>
        <dbReference type="ARBA" id="ARBA00022777"/>
    </source>
</evidence>
<dbReference type="PROSITE" id="PS00107">
    <property type="entry name" value="PROTEIN_KINASE_ATP"/>
    <property type="match status" value="1"/>
</dbReference>
<feature type="compositionally biased region" description="Low complexity" evidence="8">
    <location>
        <begin position="2074"/>
        <end position="2104"/>
    </location>
</feature>
<reference evidence="12 13" key="1">
    <citation type="journal article" date="2018" name="Plant J.">
        <title>Genome sequences of Chlorella sorokiniana UTEX 1602 and Micractinium conductrix SAG 241.80: implications to maltose excretion by a green alga.</title>
        <authorList>
            <person name="Arriola M.B."/>
            <person name="Velmurugan N."/>
            <person name="Zhang Y."/>
            <person name="Plunkett M.H."/>
            <person name="Hondzo H."/>
            <person name="Barney B.M."/>
        </authorList>
    </citation>
    <scope>NUCLEOTIDE SEQUENCE [LARGE SCALE GENOMIC DNA]</scope>
    <source>
        <strain evidence="13">UTEX 1602</strain>
    </source>
</reference>
<keyword evidence="9" id="KW-0472">Membrane</keyword>
<evidence type="ECO:0000256" key="2">
    <source>
        <dbReference type="ARBA" id="ARBA00022679"/>
    </source>
</evidence>
<dbReference type="InterPro" id="IPR039417">
    <property type="entry name" value="Peptidase_C1A_papain-like"/>
</dbReference>